<dbReference type="Proteomes" id="UP000621898">
    <property type="component" value="Unassembled WGS sequence"/>
</dbReference>
<sequence length="164" mass="17090">MNASPRQHVTASHRDRVLRALGVTPWVRRAATELSVDIVEPDPSVTDTANGVACVVVLPEGCSTRELDLLGRALNACGAMLARAARVTVSGGQLAAGLPEARAYLVFGEAQAHALGRALPAAAMHQAQIVLADEPALVLTSAGAKRRLWSALRSLRRALATAGS</sequence>
<gene>
    <name evidence="1" type="ORF">GCM10008098_02910</name>
</gene>
<dbReference type="EMBL" id="BMXT01000001">
    <property type="protein sequence ID" value="GGY15365.1"/>
    <property type="molecule type" value="Genomic_DNA"/>
</dbReference>
<comment type="caution">
    <text evidence="1">The sequence shown here is derived from an EMBL/GenBank/DDBJ whole genome shotgun (WGS) entry which is preliminary data.</text>
</comment>
<evidence type="ECO:0000313" key="1">
    <source>
        <dbReference type="EMBL" id="GGY15365.1"/>
    </source>
</evidence>
<organism evidence="1 2">
    <name type="scientific">Rhodanobacter panaciterrae</name>
    <dbReference type="NCBI Taxonomy" id="490572"/>
    <lineage>
        <taxon>Bacteria</taxon>
        <taxon>Pseudomonadati</taxon>
        <taxon>Pseudomonadota</taxon>
        <taxon>Gammaproteobacteria</taxon>
        <taxon>Lysobacterales</taxon>
        <taxon>Rhodanobacteraceae</taxon>
        <taxon>Rhodanobacter</taxon>
    </lineage>
</organism>
<evidence type="ECO:0000313" key="2">
    <source>
        <dbReference type="Proteomes" id="UP000621898"/>
    </source>
</evidence>
<keyword evidence="2" id="KW-1185">Reference proteome</keyword>
<proteinExistence type="predicted"/>
<protein>
    <submittedName>
        <fullName evidence="1">Uncharacterized protein</fullName>
    </submittedName>
</protein>
<name>A0ABQ2ZHX6_9GAMM</name>
<dbReference type="RefSeq" id="WP_189439411.1">
    <property type="nucleotide sequence ID" value="NZ_BMXT01000001.1"/>
</dbReference>
<accession>A0ABQ2ZHX6</accession>
<reference evidence="2" key="1">
    <citation type="journal article" date="2019" name="Int. J. Syst. Evol. Microbiol.">
        <title>The Global Catalogue of Microorganisms (GCM) 10K type strain sequencing project: providing services to taxonomists for standard genome sequencing and annotation.</title>
        <authorList>
            <consortium name="The Broad Institute Genomics Platform"/>
            <consortium name="The Broad Institute Genome Sequencing Center for Infectious Disease"/>
            <person name="Wu L."/>
            <person name="Ma J."/>
        </authorList>
    </citation>
    <scope>NUCLEOTIDE SEQUENCE [LARGE SCALE GENOMIC DNA]</scope>
    <source>
        <strain evidence="2">KCTC 22232</strain>
    </source>
</reference>